<dbReference type="InterPro" id="IPR015375">
    <property type="entry name" value="NADH_PPase-like_N"/>
</dbReference>
<proteinExistence type="inferred from homology"/>
<dbReference type="PANTHER" id="PTHR42904:SF6">
    <property type="entry name" value="NAD-CAPPED RNA HYDROLASE NUDT12"/>
    <property type="match status" value="1"/>
</dbReference>
<dbReference type="KEGG" id="mlr:MELLADRAFT_87737"/>
<keyword evidence="7" id="KW-0460">Magnesium</keyword>
<dbReference type="PANTHER" id="PTHR42904">
    <property type="entry name" value="NUDIX HYDROLASE, NUDC SUBFAMILY"/>
    <property type="match status" value="1"/>
</dbReference>
<dbReference type="FunFam" id="3.90.79.10:FF:000040">
    <property type="entry name" value="Nudix hydrolase 19, chloroplastic"/>
    <property type="match status" value="1"/>
</dbReference>
<dbReference type="Pfam" id="PF09296">
    <property type="entry name" value="NUDIX-like"/>
    <property type="match status" value="1"/>
</dbReference>
<dbReference type="InterPro" id="IPR015797">
    <property type="entry name" value="NUDIX_hydrolase-like_dom_sf"/>
</dbReference>
<dbReference type="GO" id="GO:0005829">
    <property type="term" value="C:cytosol"/>
    <property type="evidence" value="ECO:0007669"/>
    <property type="project" value="TreeGrafter"/>
</dbReference>
<evidence type="ECO:0000259" key="10">
    <source>
        <dbReference type="PROSITE" id="PS51462"/>
    </source>
</evidence>
<dbReference type="Gene3D" id="3.90.79.20">
    <property type="match status" value="1"/>
</dbReference>
<dbReference type="CDD" id="cd03429">
    <property type="entry name" value="NUDIX_NADH_pyrophosphatase_Nudt13"/>
    <property type="match status" value="1"/>
</dbReference>
<evidence type="ECO:0000256" key="1">
    <source>
        <dbReference type="ARBA" id="ARBA00001946"/>
    </source>
</evidence>
<dbReference type="GeneID" id="18934620"/>
<keyword evidence="6" id="KW-0378">Hydrolase</keyword>
<comment type="cofactor">
    <cofactor evidence="2">
        <name>Zn(2+)</name>
        <dbReference type="ChEBI" id="CHEBI:29105"/>
    </cofactor>
</comment>
<dbReference type="RefSeq" id="XP_007410873.1">
    <property type="nucleotide sequence ID" value="XM_007410811.1"/>
</dbReference>
<keyword evidence="8" id="KW-0520">NAD</keyword>
<name>F4RNW4_MELLP</name>
<dbReference type="InterPro" id="IPR000086">
    <property type="entry name" value="NUDIX_hydrolase_dom"/>
</dbReference>
<evidence type="ECO:0000256" key="6">
    <source>
        <dbReference type="ARBA" id="ARBA00022801"/>
    </source>
</evidence>
<evidence type="ECO:0000256" key="3">
    <source>
        <dbReference type="ARBA" id="ARBA00009595"/>
    </source>
</evidence>
<evidence type="ECO:0000256" key="9">
    <source>
        <dbReference type="ARBA" id="ARBA00023679"/>
    </source>
</evidence>
<keyword evidence="12" id="KW-1185">Reference proteome</keyword>
<dbReference type="GO" id="GO:0019677">
    <property type="term" value="P:NAD+ catabolic process"/>
    <property type="evidence" value="ECO:0007669"/>
    <property type="project" value="TreeGrafter"/>
</dbReference>
<evidence type="ECO:0000313" key="12">
    <source>
        <dbReference type="Proteomes" id="UP000001072"/>
    </source>
</evidence>
<dbReference type="GO" id="GO:0046872">
    <property type="term" value="F:metal ion binding"/>
    <property type="evidence" value="ECO:0007669"/>
    <property type="project" value="UniProtKB-KW"/>
</dbReference>
<dbReference type="InParanoid" id="F4RNW4"/>
<dbReference type="SUPFAM" id="SSF55811">
    <property type="entry name" value="Nudix"/>
    <property type="match status" value="1"/>
</dbReference>
<dbReference type="Proteomes" id="UP000001072">
    <property type="component" value="Unassembled WGS sequence"/>
</dbReference>
<evidence type="ECO:0000256" key="7">
    <source>
        <dbReference type="ARBA" id="ARBA00022842"/>
    </source>
</evidence>
<dbReference type="GO" id="GO:0006742">
    <property type="term" value="P:NADP+ catabolic process"/>
    <property type="evidence" value="ECO:0007669"/>
    <property type="project" value="TreeGrafter"/>
</dbReference>
<dbReference type="STRING" id="747676.F4RNW4"/>
<comment type="similarity">
    <text evidence="3">Belongs to the Nudix hydrolase family. NudC subfamily.</text>
</comment>
<dbReference type="Pfam" id="PF00293">
    <property type="entry name" value="NUDIX"/>
    <property type="match status" value="1"/>
</dbReference>
<evidence type="ECO:0000256" key="8">
    <source>
        <dbReference type="ARBA" id="ARBA00023027"/>
    </source>
</evidence>
<evidence type="ECO:0000256" key="2">
    <source>
        <dbReference type="ARBA" id="ARBA00001947"/>
    </source>
</evidence>
<sequence length="480" mass="53061">MDLAARNYYSGGFTNRLSWMRESPAFLRAALVSPKARFILFNALRPLVNTTPSSNASVDMPNPFISRADQIHSLVKISWNTLSAALGGSAVGIPVTATQIIGEKGVMWPQQLVDRTRDTEHLPLTRYPTIIFLGTDESTTEGVTLPLEPAKDSAQDVDQAFEEHTIGSPMWAIDVTEVPSLADEALITQIWQKEQDSSGVENAQGLRFMDLRTALLGISDASMAAQSRSLIDWNIRNRFCSACGRPTHSQWVGWKLACTPDVKRPSDGHQDPNATDLHIRAQCLTTKGGVQNFCYPRSDPVCIMAITNSTNDAILLGRKKIWPEGFYSCLAGFIEPGESLEDSVRREAWEEAGVKVGPVNYHSTQPWPFPGSLMIGVFGEAEANPNIRTDLDKELEDARFFPRSIVRKAVETREVITLTEAEIMQMDEGNATSDTPSKKPTTIKLRIPPPTAIAHQLIKTWAFGDQVPKPMQTIGQRPNF</sequence>
<dbReference type="HOGENOM" id="CLU_037162_0_2_1"/>
<dbReference type="PROSITE" id="PS51462">
    <property type="entry name" value="NUDIX"/>
    <property type="match status" value="1"/>
</dbReference>
<dbReference type="AlphaFoldDB" id="F4RNW4"/>
<reference evidence="12" key="1">
    <citation type="journal article" date="2011" name="Proc. Natl. Acad. Sci. U.S.A.">
        <title>Obligate biotrophy features unraveled by the genomic analysis of rust fungi.</title>
        <authorList>
            <person name="Duplessis S."/>
            <person name="Cuomo C.A."/>
            <person name="Lin Y.-C."/>
            <person name="Aerts A."/>
            <person name="Tisserant E."/>
            <person name="Veneault-Fourrey C."/>
            <person name="Joly D.L."/>
            <person name="Hacquard S."/>
            <person name="Amselem J."/>
            <person name="Cantarel B.L."/>
            <person name="Chiu R."/>
            <person name="Coutinho P.M."/>
            <person name="Feau N."/>
            <person name="Field M."/>
            <person name="Frey P."/>
            <person name="Gelhaye E."/>
            <person name="Goldberg J."/>
            <person name="Grabherr M.G."/>
            <person name="Kodira C.D."/>
            <person name="Kohler A."/>
            <person name="Kuees U."/>
            <person name="Lindquist E.A."/>
            <person name="Lucas S.M."/>
            <person name="Mago R."/>
            <person name="Mauceli E."/>
            <person name="Morin E."/>
            <person name="Murat C."/>
            <person name="Pangilinan J.L."/>
            <person name="Park R."/>
            <person name="Pearson M."/>
            <person name="Quesneville H."/>
            <person name="Rouhier N."/>
            <person name="Sakthikumar S."/>
            <person name="Salamov A.A."/>
            <person name="Schmutz J."/>
            <person name="Selles B."/>
            <person name="Shapiro H."/>
            <person name="Tanguay P."/>
            <person name="Tuskan G.A."/>
            <person name="Henrissat B."/>
            <person name="Van de Peer Y."/>
            <person name="Rouze P."/>
            <person name="Ellis J.G."/>
            <person name="Dodds P.N."/>
            <person name="Schein J.E."/>
            <person name="Zhong S."/>
            <person name="Hamelin R.C."/>
            <person name="Grigoriev I.V."/>
            <person name="Szabo L.J."/>
            <person name="Martin F."/>
        </authorList>
    </citation>
    <scope>NUCLEOTIDE SEQUENCE [LARGE SCALE GENOMIC DNA]</scope>
    <source>
        <strain evidence="12">98AG31 / pathotype 3-4-7</strain>
    </source>
</reference>
<protein>
    <recommendedName>
        <fullName evidence="4">NAD(+) diphosphatase</fullName>
        <ecNumber evidence="4">3.6.1.22</ecNumber>
    </recommendedName>
</protein>
<accession>F4RNW4</accession>
<evidence type="ECO:0000313" key="11">
    <source>
        <dbReference type="EMBL" id="EGG05817.1"/>
    </source>
</evidence>
<gene>
    <name evidence="11" type="ORF">MELLADRAFT_87737</name>
</gene>
<dbReference type="InterPro" id="IPR050241">
    <property type="entry name" value="NAD-cap_RNA_hydrolase_NudC"/>
</dbReference>
<comment type="cofactor">
    <cofactor evidence="1">
        <name>Mg(2+)</name>
        <dbReference type="ChEBI" id="CHEBI:18420"/>
    </cofactor>
</comment>
<evidence type="ECO:0000256" key="5">
    <source>
        <dbReference type="ARBA" id="ARBA00022723"/>
    </source>
</evidence>
<feature type="domain" description="Nudix hydrolase" evidence="10">
    <location>
        <begin position="296"/>
        <end position="424"/>
    </location>
</feature>
<dbReference type="VEuPathDB" id="FungiDB:MELLADRAFT_87737"/>
<evidence type="ECO:0000256" key="4">
    <source>
        <dbReference type="ARBA" id="ARBA00012381"/>
    </source>
</evidence>
<dbReference type="GO" id="GO:0005777">
    <property type="term" value="C:peroxisome"/>
    <property type="evidence" value="ECO:0007669"/>
    <property type="project" value="TreeGrafter"/>
</dbReference>
<dbReference type="FunCoup" id="F4RNW4">
    <property type="interactions" value="84"/>
</dbReference>
<dbReference type="EMBL" id="GL883111">
    <property type="protein sequence ID" value="EGG05817.1"/>
    <property type="molecule type" value="Genomic_DNA"/>
</dbReference>
<dbReference type="Gene3D" id="3.90.79.10">
    <property type="entry name" value="Nucleoside Triphosphate Pyrophosphohydrolase"/>
    <property type="match status" value="1"/>
</dbReference>
<dbReference type="eggNOG" id="KOG3084">
    <property type="taxonomic scope" value="Eukaryota"/>
</dbReference>
<dbReference type="EC" id="3.6.1.22" evidence="4"/>
<dbReference type="GO" id="GO:0035529">
    <property type="term" value="F:NADH pyrophosphatase activity"/>
    <property type="evidence" value="ECO:0007669"/>
    <property type="project" value="TreeGrafter"/>
</dbReference>
<comment type="catalytic activity">
    <reaction evidence="9">
        <text>a 5'-end NAD(+)-phospho-ribonucleoside in mRNA + H2O = a 5'-end phospho-adenosine-phospho-ribonucleoside in mRNA + beta-nicotinamide D-ribonucleotide + 2 H(+)</text>
        <dbReference type="Rhea" id="RHEA:60876"/>
        <dbReference type="Rhea" id="RHEA-COMP:15698"/>
        <dbReference type="Rhea" id="RHEA-COMP:15719"/>
        <dbReference type="ChEBI" id="CHEBI:14649"/>
        <dbReference type="ChEBI" id="CHEBI:15377"/>
        <dbReference type="ChEBI" id="CHEBI:15378"/>
        <dbReference type="ChEBI" id="CHEBI:144029"/>
        <dbReference type="ChEBI" id="CHEBI:144051"/>
    </reaction>
    <physiologicalReaction direction="left-to-right" evidence="9">
        <dbReference type="Rhea" id="RHEA:60877"/>
    </physiologicalReaction>
</comment>
<dbReference type="OrthoDB" id="10249612at2759"/>
<dbReference type="InterPro" id="IPR049734">
    <property type="entry name" value="NudC-like_C"/>
</dbReference>
<keyword evidence="5" id="KW-0479">Metal-binding</keyword>
<organism evidence="12">
    <name type="scientific">Melampsora larici-populina (strain 98AG31 / pathotype 3-4-7)</name>
    <name type="common">Poplar leaf rust fungus</name>
    <dbReference type="NCBI Taxonomy" id="747676"/>
    <lineage>
        <taxon>Eukaryota</taxon>
        <taxon>Fungi</taxon>
        <taxon>Dikarya</taxon>
        <taxon>Basidiomycota</taxon>
        <taxon>Pucciniomycotina</taxon>
        <taxon>Pucciniomycetes</taxon>
        <taxon>Pucciniales</taxon>
        <taxon>Melampsoraceae</taxon>
        <taxon>Melampsora</taxon>
    </lineage>
</organism>